<dbReference type="PANTHER" id="PTHR31960:SF2">
    <property type="entry name" value="F-BOX PROTEIN PP2-A15"/>
    <property type="match status" value="1"/>
</dbReference>
<dbReference type="OMA" id="YWRWIST"/>
<accession>A0AA38F4W5</accession>
<evidence type="ECO:0000256" key="1">
    <source>
        <dbReference type="SAM" id="MobiDB-lite"/>
    </source>
</evidence>
<evidence type="ECO:0000313" key="3">
    <source>
        <dbReference type="Proteomes" id="UP000824469"/>
    </source>
</evidence>
<evidence type="ECO:0000313" key="2">
    <source>
        <dbReference type="EMBL" id="KAH9289106.1"/>
    </source>
</evidence>
<dbReference type="EMBL" id="JAHRHJ020003813">
    <property type="protein sequence ID" value="KAH9289106.1"/>
    <property type="molecule type" value="Genomic_DNA"/>
</dbReference>
<dbReference type="AlphaFoldDB" id="A0AA38F4W5"/>
<dbReference type="Proteomes" id="UP000824469">
    <property type="component" value="Unassembled WGS sequence"/>
</dbReference>
<dbReference type="InterPro" id="IPR025886">
    <property type="entry name" value="PP2-like"/>
</dbReference>
<feature type="non-terminal residue" evidence="2">
    <location>
        <position position="114"/>
    </location>
</feature>
<sequence>MGNAYTGRRSAAEAKAKPTDNTDYQHDDMDMVWETRLPQHFQQIISQAVSPVTFSSKKQIYLSLCQSILKDNGSKSIWVDRPSEKVGCMLSARALRISWGDDNKYWRWISTDDS</sequence>
<proteinExistence type="predicted"/>
<dbReference type="PANTHER" id="PTHR31960">
    <property type="entry name" value="F-BOX PROTEIN PP2-A15"/>
    <property type="match status" value="1"/>
</dbReference>
<feature type="compositionally biased region" description="Basic and acidic residues" evidence="1">
    <location>
        <begin position="10"/>
        <end position="25"/>
    </location>
</feature>
<feature type="region of interest" description="Disordered" evidence="1">
    <location>
        <begin position="1"/>
        <end position="25"/>
    </location>
</feature>
<organism evidence="2 3">
    <name type="scientific">Taxus chinensis</name>
    <name type="common">Chinese yew</name>
    <name type="synonym">Taxus wallichiana var. chinensis</name>
    <dbReference type="NCBI Taxonomy" id="29808"/>
    <lineage>
        <taxon>Eukaryota</taxon>
        <taxon>Viridiplantae</taxon>
        <taxon>Streptophyta</taxon>
        <taxon>Embryophyta</taxon>
        <taxon>Tracheophyta</taxon>
        <taxon>Spermatophyta</taxon>
        <taxon>Pinopsida</taxon>
        <taxon>Pinidae</taxon>
        <taxon>Conifers II</taxon>
        <taxon>Cupressales</taxon>
        <taxon>Taxaceae</taxon>
        <taxon>Taxus</taxon>
    </lineage>
</organism>
<protein>
    <submittedName>
        <fullName evidence="2">Uncharacterized protein</fullName>
    </submittedName>
</protein>
<reference evidence="2 3" key="1">
    <citation type="journal article" date="2021" name="Nat. Plants">
        <title>The Taxus genome provides insights into paclitaxel biosynthesis.</title>
        <authorList>
            <person name="Xiong X."/>
            <person name="Gou J."/>
            <person name="Liao Q."/>
            <person name="Li Y."/>
            <person name="Zhou Q."/>
            <person name="Bi G."/>
            <person name="Li C."/>
            <person name="Du R."/>
            <person name="Wang X."/>
            <person name="Sun T."/>
            <person name="Guo L."/>
            <person name="Liang H."/>
            <person name="Lu P."/>
            <person name="Wu Y."/>
            <person name="Zhang Z."/>
            <person name="Ro D.K."/>
            <person name="Shang Y."/>
            <person name="Huang S."/>
            <person name="Yan J."/>
        </authorList>
    </citation>
    <scope>NUCLEOTIDE SEQUENCE [LARGE SCALE GENOMIC DNA]</scope>
    <source>
        <strain evidence="2">Ta-2019</strain>
    </source>
</reference>
<keyword evidence="3" id="KW-1185">Reference proteome</keyword>
<dbReference type="Pfam" id="PF14299">
    <property type="entry name" value="PP2"/>
    <property type="match status" value="1"/>
</dbReference>
<comment type="caution">
    <text evidence="2">The sequence shown here is derived from an EMBL/GenBank/DDBJ whole genome shotgun (WGS) entry which is preliminary data.</text>
</comment>
<gene>
    <name evidence="2" type="ORF">KI387_033223</name>
</gene>
<name>A0AA38F4W5_TAXCH</name>